<dbReference type="AlphaFoldDB" id="A0A1N6WZR9"/>
<accession>A0A1N6WZR9</accession>
<dbReference type="STRING" id="49186.SAMN05421647_11243"/>
<evidence type="ECO:0000313" key="1">
    <source>
        <dbReference type="EMBL" id="SIQ95553.1"/>
    </source>
</evidence>
<name>A0A1N6WZR9_9GAMM</name>
<protein>
    <submittedName>
        <fullName evidence="1">Uncharacterized protein</fullName>
    </submittedName>
</protein>
<organism evidence="1 2">
    <name type="scientific">Marinobacterium stanieri</name>
    <dbReference type="NCBI Taxonomy" id="49186"/>
    <lineage>
        <taxon>Bacteria</taxon>
        <taxon>Pseudomonadati</taxon>
        <taxon>Pseudomonadota</taxon>
        <taxon>Gammaproteobacteria</taxon>
        <taxon>Oceanospirillales</taxon>
        <taxon>Oceanospirillaceae</taxon>
        <taxon>Marinobacterium</taxon>
    </lineage>
</organism>
<dbReference type="InterPro" id="IPR021334">
    <property type="entry name" value="DUF2947"/>
</dbReference>
<dbReference type="Pfam" id="PF11163">
    <property type="entry name" value="DUF2947"/>
    <property type="match status" value="1"/>
</dbReference>
<reference evidence="1 2" key="1">
    <citation type="submission" date="2017-01" db="EMBL/GenBank/DDBJ databases">
        <authorList>
            <person name="Mah S.A."/>
            <person name="Swanson W.J."/>
            <person name="Moy G.W."/>
            <person name="Vacquier V.D."/>
        </authorList>
    </citation>
    <scope>NUCLEOTIDE SEQUENCE [LARGE SCALE GENOMIC DNA]</scope>
    <source>
        <strain evidence="1 2">DSM 7027</strain>
    </source>
</reference>
<gene>
    <name evidence="1" type="ORF">SAMN05421647_11243</name>
</gene>
<dbReference type="EMBL" id="FTMN01000012">
    <property type="protein sequence ID" value="SIQ95553.1"/>
    <property type="molecule type" value="Genomic_DNA"/>
</dbReference>
<dbReference type="Proteomes" id="UP000186895">
    <property type="component" value="Unassembled WGS sequence"/>
</dbReference>
<proteinExistence type="predicted"/>
<sequence length="153" mass="17805">MSKELICVQETGYADYFKKTLKNKVFLLDVKIAESAWDHAINIGTSSYFDLPDDCWLISSDSVRIGDWLEAYNDDDNYAVSKILRDSVNWPEDGFVNFFAKRKIVFKVKWKDFILYWDDFLAIEDDCSIVIPESKQRKEAILFRPLGDVLKIG</sequence>
<dbReference type="RefSeq" id="WP_076465782.1">
    <property type="nucleotide sequence ID" value="NZ_FTMN01000012.1"/>
</dbReference>
<evidence type="ECO:0000313" key="2">
    <source>
        <dbReference type="Proteomes" id="UP000186895"/>
    </source>
</evidence>
<keyword evidence="2" id="KW-1185">Reference proteome</keyword>